<dbReference type="Gene3D" id="2.60.40.1120">
    <property type="entry name" value="Carboxypeptidase-like, regulatory domain"/>
    <property type="match status" value="1"/>
</dbReference>
<keyword evidence="4 7" id="KW-0812">Transmembrane</keyword>
<comment type="similarity">
    <text evidence="7">Belongs to the TonB-dependent receptor family.</text>
</comment>
<dbReference type="SUPFAM" id="SSF56935">
    <property type="entry name" value="Porins"/>
    <property type="match status" value="1"/>
</dbReference>
<feature type="chain" id="PRO_5009911357" evidence="8">
    <location>
        <begin position="21"/>
        <end position="1041"/>
    </location>
</feature>
<keyword evidence="8" id="KW-0732">Signal</keyword>
<feature type="domain" description="TonB-dependent receptor plug" evidence="9">
    <location>
        <begin position="114"/>
        <end position="232"/>
    </location>
</feature>
<proteinExistence type="inferred from homology"/>
<evidence type="ECO:0000256" key="7">
    <source>
        <dbReference type="PROSITE-ProRule" id="PRU01360"/>
    </source>
</evidence>
<name>A0A1M5JFF4_9SPHI</name>
<dbReference type="RefSeq" id="WP_084529280.1">
    <property type="nucleotide sequence ID" value="NZ_FQUQ01000005.1"/>
</dbReference>
<dbReference type="NCBIfam" id="TIGR04057">
    <property type="entry name" value="SusC_RagA_signa"/>
    <property type="match status" value="1"/>
</dbReference>
<evidence type="ECO:0000256" key="1">
    <source>
        <dbReference type="ARBA" id="ARBA00004571"/>
    </source>
</evidence>
<keyword evidence="5 7" id="KW-0472">Membrane</keyword>
<dbReference type="FunFam" id="2.170.130.10:FF:000008">
    <property type="entry name" value="SusC/RagA family TonB-linked outer membrane protein"/>
    <property type="match status" value="1"/>
</dbReference>
<comment type="subcellular location">
    <subcellularLocation>
        <location evidence="1 7">Cell outer membrane</location>
        <topology evidence="1 7">Multi-pass membrane protein</topology>
    </subcellularLocation>
</comment>
<dbReference type="Gene3D" id="2.40.170.20">
    <property type="entry name" value="TonB-dependent receptor, beta-barrel domain"/>
    <property type="match status" value="1"/>
</dbReference>
<sequence>MKKLLQSLAILMLFAFSAIAQERTVSGTVTGADGFPIPGATVRAKGTQSATQTSANGKYTLRVPASVNALEFISLGYISKTVVIGAESQINTVLTEDSKNLNEVIVIAYGTVKKENFTGSAATIGAKNFADRPTTSFEKALQGAAAGVQVTSVSGQPGATSAVRIRGVGSFTASSTPLYVVDGIAITNGDLSQVAQTSDVLSSLNPNDIASVTVLKDATAAAIYGSRAANGVVLITTKQGQSGNTKFTASVSGGYSSQAVKKHEVLDASEYYKVYFDNYYARRLAAGSAPDLAATEANKLTRDKLTVNPFNTPDPFGANGVLNPGASLLYDTDWRDEVLQRGVTKDVNIGASGGTDKLKYYVSGGYFDQKGIVIGSDFKRYTGKFNITNDVNKYISFGVTNTLSRSDQNTPAGAGGGANPVRFADIASNIYSLYVRDAAGNPILDATGKPVYSYVNPVSPDFNPVGLSTLDEYNTKTTRIITSPYIQVKFLKDFTAKSSIGIDYINNRERQFYNPLHGNGVSVTGRGYRYTREDITVTYVNTLTYDKTLGLHSLNVLLGQEAYRTKLDNIYAQATGFAFPDAEELVAASIPNTATSSFTEKRLSSYFSRLTYDYDKKYFLSGSFRRDGSSVFGPDNKYGNFYSIGGAWRISKEDFFGNDSFVNELKLRASYGTSGNDRIDRYGAQGLYTLGRNYEGKSGMVYTQLENKNLKWEQNATTDIGLEFAVLNNRISGEVSYYKRGSTGLLFDRPLSRLTGFNSLITNLASMDNSGVEILLNGSPIQKEDFSWNVSFNITSNKNKIKNMTQDEVTDVNDATKRWKVGSSRYEWYLKEYAGLDPADGAAMWYMDELGADGKPNGNRVTTKNQGLATRYNNLGSALPKFTGGLSNTLRYKEFDMSIYTYFSLGNKIYDNLYATLMHNGMNPGQQMSRDVLNAWKNPGDQDGVPRFIPTANSDNSNTQSSRFLFNGSYLRVKNITLGYSLNKKLINPLQLSSLRIYVMAENPFTFAAHKGLDPEVDMGGLSNNDIPNIKTFSVGLSVGF</sequence>
<dbReference type="NCBIfam" id="TIGR04056">
    <property type="entry name" value="OMP_RagA_SusC"/>
    <property type="match status" value="1"/>
</dbReference>
<keyword evidence="6 7" id="KW-0998">Cell outer membrane</keyword>
<dbReference type="InterPro" id="IPR039426">
    <property type="entry name" value="TonB-dep_rcpt-like"/>
</dbReference>
<dbReference type="OrthoDB" id="9768177at2"/>
<dbReference type="PROSITE" id="PS52016">
    <property type="entry name" value="TONB_DEPENDENT_REC_3"/>
    <property type="match status" value="1"/>
</dbReference>
<keyword evidence="2 7" id="KW-0813">Transport</keyword>
<dbReference type="STRING" id="288992.SAMN04488522_105319"/>
<dbReference type="Proteomes" id="UP000184287">
    <property type="component" value="Unassembled WGS sequence"/>
</dbReference>
<reference evidence="11" key="1">
    <citation type="submission" date="2016-11" db="EMBL/GenBank/DDBJ databases">
        <authorList>
            <person name="Varghese N."/>
            <person name="Submissions S."/>
        </authorList>
    </citation>
    <scope>NUCLEOTIDE SEQUENCE [LARGE SCALE GENOMIC DNA]</scope>
    <source>
        <strain evidence="11">DSM 16990</strain>
    </source>
</reference>
<evidence type="ECO:0000313" key="11">
    <source>
        <dbReference type="Proteomes" id="UP000184287"/>
    </source>
</evidence>
<dbReference type="GO" id="GO:0009279">
    <property type="term" value="C:cell outer membrane"/>
    <property type="evidence" value="ECO:0007669"/>
    <property type="project" value="UniProtKB-SubCell"/>
</dbReference>
<organism evidence="10 11">
    <name type="scientific">Pedobacter caeni</name>
    <dbReference type="NCBI Taxonomy" id="288992"/>
    <lineage>
        <taxon>Bacteria</taxon>
        <taxon>Pseudomonadati</taxon>
        <taxon>Bacteroidota</taxon>
        <taxon>Sphingobacteriia</taxon>
        <taxon>Sphingobacteriales</taxon>
        <taxon>Sphingobacteriaceae</taxon>
        <taxon>Pedobacter</taxon>
    </lineage>
</organism>
<keyword evidence="3 7" id="KW-1134">Transmembrane beta strand</keyword>
<dbReference type="SUPFAM" id="SSF49464">
    <property type="entry name" value="Carboxypeptidase regulatory domain-like"/>
    <property type="match status" value="1"/>
</dbReference>
<feature type="signal peptide" evidence="8">
    <location>
        <begin position="1"/>
        <end position="20"/>
    </location>
</feature>
<dbReference type="InterPro" id="IPR023997">
    <property type="entry name" value="TonB-dep_OMP_SusC/RagA_CS"/>
</dbReference>
<accession>A0A1M5JFF4</accession>
<gene>
    <name evidence="10" type="ORF">SAMN04488522_105319</name>
</gene>
<evidence type="ECO:0000313" key="10">
    <source>
        <dbReference type="EMBL" id="SHG39009.1"/>
    </source>
</evidence>
<dbReference type="EMBL" id="FQUQ01000005">
    <property type="protein sequence ID" value="SHG39009.1"/>
    <property type="molecule type" value="Genomic_DNA"/>
</dbReference>
<evidence type="ECO:0000256" key="8">
    <source>
        <dbReference type="SAM" id="SignalP"/>
    </source>
</evidence>
<protein>
    <submittedName>
        <fullName evidence="10">TonB-linked outer membrane protein, SusC/RagA family</fullName>
    </submittedName>
</protein>
<dbReference type="InterPro" id="IPR023996">
    <property type="entry name" value="TonB-dep_OMP_SusC/RagA"/>
</dbReference>
<evidence type="ECO:0000256" key="6">
    <source>
        <dbReference type="ARBA" id="ARBA00023237"/>
    </source>
</evidence>
<evidence type="ECO:0000259" key="9">
    <source>
        <dbReference type="Pfam" id="PF07715"/>
    </source>
</evidence>
<dbReference type="Pfam" id="PF13715">
    <property type="entry name" value="CarbopepD_reg_2"/>
    <property type="match status" value="1"/>
</dbReference>
<evidence type="ECO:0000256" key="2">
    <source>
        <dbReference type="ARBA" id="ARBA00022448"/>
    </source>
</evidence>
<dbReference type="InterPro" id="IPR012910">
    <property type="entry name" value="Plug_dom"/>
</dbReference>
<evidence type="ECO:0000256" key="4">
    <source>
        <dbReference type="ARBA" id="ARBA00022692"/>
    </source>
</evidence>
<evidence type="ECO:0000256" key="3">
    <source>
        <dbReference type="ARBA" id="ARBA00022452"/>
    </source>
</evidence>
<dbReference type="Pfam" id="PF07715">
    <property type="entry name" value="Plug"/>
    <property type="match status" value="1"/>
</dbReference>
<keyword evidence="11" id="KW-1185">Reference proteome</keyword>
<dbReference type="InterPro" id="IPR008969">
    <property type="entry name" value="CarboxyPept-like_regulatory"/>
</dbReference>
<evidence type="ECO:0000256" key="5">
    <source>
        <dbReference type="ARBA" id="ARBA00023136"/>
    </source>
</evidence>
<dbReference type="Gene3D" id="2.170.130.10">
    <property type="entry name" value="TonB-dependent receptor, plug domain"/>
    <property type="match status" value="1"/>
</dbReference>
<dbReference type="InterPro" id="IPR036942">
    <property type="entry name" value="Beta-barrel_TonB_sf"/>
</dbReference>
<dbReference type="AlphaFoldDB" id="A0A1M5JFF4"/>
<dbReference type="InterPro" id="IPR037066">
    <property type="entry name" value="Plug_dom_sf"/>
</dbReference>